<organism evidence="3 4">
    <name type="scientific">Paenibacillus whitsoniae</name>
    <dbReference type="NCBI Taxonomy" id="2496558"/>
    <lineage>
        <taxon>Bacteria</taxon>
        <taxon>Bacillati</taxon>
        <taxon>Bacillota</taxon>
        <taxon>Bacilli</taxon>
        <taxon>Bacillales</taxon>
        <taxon>Paenibacillaceae</taxon>
        <taxon>Paenibacillus</taxon>
    </lineage>
</organism>
<protein>
    <recommendedName>
        <fullName evidence="2">SLH domain-containing protein</fullName>
    </recommendedName>
</protein>
<feature type="signal peptide" evidence="1">
    <location>
        <begin position="1"/>
        <end position="30"/>
    </location>
</feature>
<dbReference type="EMBL" id="RXHU01000007">
    <property type="protein sequence ID" value="RTE11472.1"/>
    <property type="molecule type" value="Genomic_DNA"/>
</dbReference>
<keyword evidence="1" id="KW-0732">Signal</keyword>
<dbReference type="AlphaFoldDB" id="A0A3S0ASA1"/>
<evidence type="ECO:0000313" key="4">
    <source>
        <dbReference type="Proteomes" id="UP000276128"/>
    </source>
</evidence>
<keyword evidence="4" id="KW-1185">Reference proteome</keyword>
<evidence type="ECO:0000313" key="3">
    <source>
        <dbReference type="EMBL" id="RTE11472.1"/>
    </source>
</evidence>
<dbReference type="SUPFAM" id="SSF49384">
    <property type="entry name" value="Carbohydrate-binding domain"/>
    <property type="match status" value="1"/>
</dbReference>
<evidence type="ECO:0000259" key="2">
    <source>
        <dbReference type="PROSITE" id="PS51272"/>
    </source>
</evidence>
<dbReference type="InterPro" id="IPR008965">
    <property type="entry name" value="CBM2/CBM3_carb-bd_dom_sf"/>
</dbReference>
<feature type="chain" id="PRO_5038554585" description="SLH domain-containing protein" evidence="1">
    <location>
        <begin position="31"/>
        <end position="343"/>
    </location>
</feature>
<accession>A0A3S0ASA1</accession>
<dbReference type="InterPro" id="IPR001119">
    <property type="entry name" value="SLH_dom"/>
</dbReference>
<dbReference type="PANTHER" id="PTHR43308">
    <property type="entry name" value="OUTER MEMBRANE PROTEIN ALPHA-RELATED"/>
    <property type="match status" value="1"/>
</dbReference>
<dbReference type="OrthoDB" id="504962at2"/>
<evidence type="ECO:0000256" key="1">
    <source>
        <dbReference type="SAM" id="SignalP"/>
    </source>
</evidence>
<dbReference type="Gene3D" id="2.60.40.680">
    <property type="match status" value="1"/>
</dbReference>
<sequence>MGHMFTRKLILTTLICNLCLTAASAAPAIAADEISFEMTAPVTESDNGEFTVTLKGHDLRDLFAYEVNLGIDVSHVEVVKATTAMNGFSVPPILKNNELTFAHTKVGKASGENGDVDLGTLTFKAKKPGTTTINWTSIKVIDANLVSKSFPLNSSIRFIKIFGDLADHWAKSDIMLMVDKKVVEGMDDDHFAPDMNVTRAQFATLLAKALDLKEDTVKNPFADVSPGAWFESSVKKAYAAGLINGVADDAFKPEQPITREDMTAMLLRAKAHATGIHMDDMTVNESLTFSDESAINVWAKKAVALAVESGLMNGRTELEFAPQEYASRAESVVVLKRLLAALN</sequence>
<feature type="domain" description="SLH" evidence="2">
    <location>
        <begin position="157"/>
        <end position="220"/>
    </location>
</feature>
<dbReference type="InterPro" id="IPR051465">
    <property type="entry name" value="Cell_Envelope_Struct_Comp"/>
</dbReference>
<dbReference type="Pfam" id="PF00395">
    <property type="entry name" value="SLH"/>
    <property type="match status" value="3"/>
</dbReference>
<comment type="caution">
    <text evidence="3">The sequence shown here is derived from an EMBL/GenBank/DDBJ whole genome shotgun (WGS) entry which is preliminary data.</text>
</comment>
<proteinExistence type="predicted"/>
<reference evidence="3 4" key="1">
    <citation type="submission" date="2018-12" db="EMBL/GenBank/DDBJ databases">
        <title>Bacillus ochoae sp. nov., Paenibacillus whitsoniae sp. nov., Paenibacillus spiritus sp. nov. Isolated from the Mars Exploration Rover during spacecraft assembly.</title>
        <authorList>
            <person name="Seuylemezian A."/>
            <person name="Vaishampayan P."/>
        </authorList>
    </citation>
    <scope>NUCLEOTIDE SEQUENCE [LARGE SCALE GENOMIC DNA]</scope>
    <source>
        <strain evidence="3 4">MER 54</strain>
    </source>
</reference>
<dbReference type="CDD" id="cd08547">
    <property type="entry name" value="Type_II_cohesin"/>
    <property type="match status" value="1"/>
</dbReference>
<gene>
    <name evidence="3" type="ORF">EJQ19_01360</name>
</gene>
<name>A0A3S0ASA1_9BACL</name>
<dbReference type="Proteomes" id="UP000276128">
    <property type="component" value="Unassembled WGS sequence"/>
</dbReference>
<feature type="domain" description="SLH" evidence="2">
    <location>
        <begin position="221"/>
        <end position="280"/>
    </location>
</feature>
<dbReference type="PANTHER" id="PTHR43308:SF5">
    <property type="entry name" value="S-LAYER PROTEIN _ PEPTIDOGLYCAN ENDO-BETA-N-ACETYLGLUCOSAMINIDASE"/>
    <property type="match status" value="1"/>
</dbReference>
<dbReference type="GO" id="GO:0030246">
    <property type="term" value="F:carbohydrate binding"/>
    <property type="evidence" value="ECO:0007669"/>
    <property type="project" value="InterPro"/>
</dbReference>
<feature type="domain" description="SLH" evidence="2">
    <location>
        <begin position="286"/>
        <end position="343"/>
    </location>
</feature>
<dbReference type="PROSITE" id="PS51272">
    <property type="entry name" value="SLH"/>
    <property type="match status" value="3"/>
</dbReference>